<keyword evidence="3" id="KW-0804">Transcription</keyword>
<sequence>MYTSRKKPNSAGIQLYYQQQSLRQIDSNKNRFKTLQTNSNNGGRRQRTNVSLETSNWESNWEKQFCTLESSQVANDVIAFDSPSSASGDPFNMRSTFSPQISRYCSSDNTTNVSPLGVYSSADDDSFEFKMKEIELSLVGTDIEVFGSCLSNSNGSLHQGTSQDNEFHIDEMISEQGFKESEISLLGPSSDIVDSCQSNLNGSLHQGTSQYDWSQFEEIIPKLDLKEELIRCAQFVFDGDFQKAIGFMNKVLGKMVSVAGSPIQRLGAYMLEGLRARVESSGSAIYKALKCEEPTSIELMSAMHILYQICPYFQFAYISSNAVICEEMQNESRIHIIDFQIAQGSQWMLLLHALKHKPGGPPFIRVTGIDDSQSFHARGGKLDIVGKKLEDCAKTCKVPFEFNSVKMYGCEVQLEDFEVQHDEVLVVNFPFALHHIPDESVSMENHRDRLLRLVKILSPKVVLFVEQESNTNTSPFLPRFAETLNYYTAMFESIDVALPRDDKKRINAEQHCVARDIVNIIACEGDERFERHELFGKWKARFSMAGFVPLLLSPSVIDSVRTLLKDFNKDYRIEQTDVAINLAWKSKVMCTSSAWRCY</sequence>
<evidence type="ECO:0000313" key="8">
    <source>
        <dbReference type="Proteomes" id="UP000002051"/>
    </source>
</evidence>
<organism evidence="6 8">
    <name type="scientific">Medicago truncatula</name>
    <name type="common">Barrel medic</name>
    <name type="synonym">Medicago tribuloides</name>
    <dbReference type="NCBI Taxonomy" id="3880"/>
    <lineage>
        <taxon>Eukaryota</taxon>
        <taxon>Viridiplantae</taxon>
        <taxon>Streptophyta</taxon>
        <taxon>Embryophyta</taxon>
        <taxon>Tracheophyta</taxon>
        <taxon>Spermatophyta</taxon>
        <taxon>Magnoliopsida</taxon>
        <taxon>eudicotyledons</taxon>
        <taxon>Gunneridae</taxon>
        <taxon>Pentapetalae</taxon>
        <taxon>rosids</taxon>
        <taxon>fabids</taxon>
        <taxon>Fabales</taxon>
        <taxon>Fabaceae</taxon>
        <taxon>Papilionoideae</taxon>
        <taxon>50 kb inversion clade</taxon>
        <taxon>NPAAA clade</taxon>
        <taxon>Hologalegina</taxon>
        <taxon>IRL clade</taxon>
        <taxon>Trifolieae</taxon>
        <taxon>Medicago</taxon>
    </lineage>
</organism>
<dbReference type="EMBL" id="CM001218">
    <property type="protein sequence ID" value="AES64514.1"/>
    <property type="molecule type" value="Genomic_DNA"/>
</dbReference>
<evidence type="ECO:0000313" key="7">
    <source>
        <dbReference type="EnsemblPlants" id="AES64514"/>
    </source>
</evidence>
<dbReference type="HOGENOM" id="CLU_011924_6_0_1"/>
<dbReference type="OrthoDB" id="593669at2759"/>
<feature type="short sequence motif" description="VHIID" evidence="5">
    <location>
        <begin position="334"/>
        <end position="338"/>
    </location>
</feature>
<dbReference type="PANTHER" id="PTHR31636">
    <property type="entry name" value="OSJNBA0084A10.13 PROTEIN-RELATED"/>
    <property type="match status" value="1"/>
</dbReference>
<name>G7IPA4_MEDTR</name>
<dbReference type="Pfam" id="PF03514">
    <property type="entry name" value="GRAS"/>
    <property type="match status" value="1"/>
</dbReference>
<dbReference type="eggNOG" id="ENOG502QS02">
    <property type="taxonomic scope" value="Eukaryota"/>
</dbReference>
<dbReference type="InterPro" id="IPR005202">
    <property type="entry name" value="TF_GRAS"/>
</dbReference>
<reference evidence="6 8" key="1">
    <citation type="journal article" date="2011" name="Nature">
        <title>The Medicago genome provides insight into the evolution of rhizobial symbioses.</title>
        <authorList>
            <person name="Young N.D."/>
            <person name="Debelle F."/>
            <person name="Oldroyd G.E."/>
            <person name="Geurts R."/>
            <person name="Cannon S.B."/>
            <person name="Udvardi M.K."/>
            <person name="Benedito V.A."/>
            <person name="Mayer K.F."/>
            <person name="Gouzy J."/>
            <person name="Schoof H."/>
            <person name="Van de Peer Y."/>
            <person name="Proost S."/>
            <person name="Cook D.R."/>
            <person name="Meyers B.C."/>
            <person name="Spannagl M."/>
            <person name="Cheung F."/>
            <person name="De Mita S."/>
            <person name="Krishnakumar V."/>
            <person name="Gundlach H."/>
            <person name="Zhou S."/>
            <person name="Mudge J."/>
            <person name="Bharti A.K."/>
            <person name="Murray J.D."/>
            <person name="Naoumkina M.A."/>
            <person name="Rosen B."/>
            <person name="Silverstein K.A."/>
            <person name="Tang H."/>
            <person name="Rombauts S."/>
            <person name="Zhao P.X."/>
            <person name="Zhou P."/>
            <person name="Barbe V."/>
            <person name="Bardou P."/>
            <person name="Bechner M."/>
            <person name="Bellec A."/>
            <person name="Berger A."/>
            <person name="Berges H."/>
            <person name="Bidwell S."/>
            <person name="Bisseling T."/>
            <person name="Choisne N."/>
            <person name="Couloux A."/>
            <person name="Denny R."/>
            <person name="Deshpande S."/>
            <person name="Dai X."/>
            <person name="Doyle J.J."/>
            <person name="Dudez A.M."/>
            <person name="Farmer A.D."/>
            <person name="Fouteau S."/>
            <person name="Franken C."/>
            <person name="Gibelin C."/>
            <person name="Gish J."/>
            <person name="Goldstein S."/>
            <person name="Gonzalez A.J."/>
            <person name="Green P.J."/>
            <person name="Hallab A."/>
            <person name="Hartog M."/>
            <person name="Hua A."/>
            <person name="Humphray S.J."/>
            <person name="Jeong D.H."/>
            <person name="Jing Y."/>
            <person name="Jocker A."/>
            <person name="Kenton S.M."/>
            <person name="Kim D.J."/>
            <person name="Klee K."/>
            <person name="Lai H."/>
            <person name="Lang C."/>
            <person name="Lin S."/>
            <person name="Macmil S.L."/>
            <person name="Magdelenat G."/>
            <person name="Matthews L."/>
            <person name="McCorrison J."/>
            <person name="Monaghan E.L."/>
            <person name="Mun J.H."/>
            <person name="Najar F.Z."/>
            <person name="Nicholson C."/>
            <person name="Noirot C."/>
            <person name="O'Bleness M."/>
            <person name="Paule C.R."/>
            <person name="Poulain J."/>
            <person name="Prion F."/>
            <person name="Qin B."/>
            <person name="Qu C."/>
            <person name="Retzel E.F."/>
            <person name="Riddle C."/>
            <person name="Sallet E."/>
            <person name="Samain S."/>
            <person name="Samson N."/>
            <person name="Sanders I."/>
            <person name="Saurat O."/>
            <person name="Scarpelli C."/>
            <person name="Schiex T."/>
            <person name="Segurens B."/>
            <person name="Severin A.J."/>
            <person name="Sherrier D.J."/>
            <person name="Shi R."/>
            <person name="Sims S."/>
            <person name="Singer S.R."/>
            <person name="Sinharoy S."/>
            <person name="Sterck L."/>
            <person name="Viollet A."/>
            <person name="Wang B.B."/>
            <person name="Wang K."/>
            <person name="Wang M."/>
            <person name="Wang X."/>
            <person name="Warfsmann J."/>
            <person name="Weissenbach J."/>
            <person name="White D.D."/>
            <person name="White J.D."/>
            <person name="Wiley G.B."/>
            <person name="Wincker P."/>
            <person name="Xing Y."/>
            <person name="Yang L."/>
            <person name="Yao Z."/>
            <person name="Ying F."/>
            <person name="Zhai J."/>
            <person name="Zhou L."/>
            <person name="Zuber A."/>
            <person name="Denarie J."/>
            <person name="Dixon R.A."/>
            <person name="May G.D."/>
            <person name="Schwartz D.C."/>
            <person name="Rogers J."/>
            <person name="Quetier F."/>
            <person name="Town C.D."/>
            <person name="Roe B.A."/>
        </authorList>
    </citation>
    <scope>NUCLEOTIDE SEQUENCE [LARGE SCALE GENOMIC DNA]</scope>
    <source>
        <strain evidence="6">A17</strain>
        <strain evidence="7 8">cv. Jemalong A17</strain>
    </source>
</reference>
<keyword evidence="2" id="KW-0805">Transcription regulation</keyword>
<feature type="region of interest" description="SAW" evidence="5">
    <location>
        <begin position="522"/>
        <end position="596"/>
    </location>
</feature>
<gene>
    <name evidence="7" type="primary">11406422</name>
    <name evidence="6" type="ordered locus">MTR_2g026250</name>
</gene>
<evidence type="ECO:0000256" key="4">
    <source>
        <dbReference type="ARBA" id="ARBA00023242"/>
    </source>
</evidence>
<dbReference type="STRING" id="3880.G7IPA4"/>
<dbReference type="GO" id="GO:0006355">
    <property type="term" value="P:regulation of DNA-templated transcription"/>
    <property type="evidence" value="ECO:0000318"/>
    <property type="project" value="GO_Central"/>
</dbReference>
<evidence type="ECO:0000256" key="2">
    <source>
        <dbReference type="ARBA" id="ARBA00023015"/>
    </source>
</evidence>
<keyword evidence="8" id="KW-1185">Reference proteome</keyword>
<feature type="region of interest" description="VHIID" evidence="5">
    <location>
        <begin position="303"/>
        <end position="368"/>
    </location>
</feature>
<comment type="caution">
    <text evidence="5">Lacks conserved residue(s) required for the propagation of feature annotation.</text>
</comment>
<dbReference type="GO" id="GO:0009610">
    <property type="term" value="P:response to symbiotic fungus"/>
    <property type="evidence" value="ECO:0007669"/>
    <property type="project" value="UniProtKB-ARBA"/>
</dbReference>
<dbReference type="OMA" id="ANKAQSC"/>
<evidence type="ECO:0000256" key="1">
    <source>
        <dbReference type="ARBA" id="ARBA00004123"/>
    </source>
</evidence>
<evidence type="ECO:0000256" key="3">
    <source>
        <dbReference type="ARBA" id="ARBA00023163"/>
    </source>
</evidence>
<evidence type="ECO:0000256" key="5">
    <source>
        <dbReference type="PROSITE-ProRule" id="PRU01191"/>
    </source>
</evidence>
<keyword evidence="4" id="KW-0539">Nucleus</keyword>
<accession>G7IPA4</accession>
<dbReference type="GO" id="GO:0003700">
    <property type="term" value="F:DNA-binding transcription factor activity"/>
    <property type="evidence" value="ECO:0000318"/>
    <property type="project" value="GO_Central"/>
</dbReference>
<reference evidence="7" key="3">
    <citation type="submission" date="2015-04" db="UniProtKB">
        <authorList>
            <consortium name="EnsemblPlants"/>
        </authorList>
    </citation>
    <scope>IDENTIFICATION</scope>
    <source>
        <strain evidence="7">cv. Jemalong A17</strain>
    </source>
</reference>
<dbReference type="GO" id="GO:0043565">
    <property type="term" value="F:sequence-specific DNA binding"/>
    <property type="evidence" value="ECO:0000318"/>
    <property type="project" value="GO_Central"/>
</dbReference>
<dbReference type="PaxDb" id="3880-AES64514"/>
<dbReference type="Proteomes" id="UP000002051">
    <property type="component" value="Chromosome 2"/>
</dbReference>
<comment type="subcellular location">
    <subcellularLocation>
        <location evidence="1">Nucleus</location>
    </subcellularLocation>
</comment>
<dbReference type="PROSITE" id="PS50985">
    <property type="entry name" value="GRAS"/>
    <property type="match status" value="1"/>
</dbReference>
<protein>
    <submittedName>
        <fullName evidence="6">GRAS family transcription factor</fullName>
    </submittedName>
</protein>
<feature type="region of interest" description="Leucine repeat II (LRII)" evidence="5">
    <location>
        <begin position="384"/>
        <end position="416"/>
    </location>
</feature>
<dbReference type="EnsemblPlants" id="AES64514">
    <property type="protein sequence ID" value="AES64514"/>
    <property type="gene ID" value="MTR_2g026250"/>
</dbReference>
<proteinExistence type="inferred from homology"/>
<evidence type="ECO:0000313" key="6">
    <source>
        <dbReference type="EMBL" id="AES64514.1"/>
    </source>
</evidence>
<dbReference type="GO" id="GO:0005634">
    <property type="term" value="C:nucleus"/>
    <property type="evidence" value="ECO:0000318"/>
    <property type="project" value="GO_Central"/>
</dbReference>
<comment type="similarity">
    <text evidence="5">Belongs to the GRAS family.</text>
</comment>
<reference evidence="6 8" key="2">
    <citation type="journal article" date="2014" name="BMC Genomics">
        <title>An improved genome release (version Mt4.0) for the model legume Medicago truncatula.</title>
        <authorList>
            <person name="Tang H."/>
            <person name="Krishnakumar V."/>
            <person name="Bidwell S."/>
            <person name="Rosen B."/>
            <person name="Chan A."/>
            <person name="Zhou S."/>
            <person name="Gentzbittel L."/>
            <person name="Childs K.L."/>
            <person name="Yandell M."/>
            <person name="Gundlach H."/>
            <person name="Mayer K.F."/>
            <person name="Schwartz D.C."/>
            <person name="Town C.D."/>
        </authorList>
    </citation>
    <scope>GENOME REANNOTATION</scope>
    <source>
        <strain evidence="7 8">cv. Jemalong A17</strain>
    </source>
</reference>
<dbReference type="KEGG" id="mtr:11406422"/>
<dbReference type="AlphaFoldDB" id="G7IPA4"/>